<keyword evidence="2" id="KW-1185">Reference proteome</keyword>
<evidence type="ECO:0000313" key="1">
    <source>
        <dbReference type="EMBL" id="MDP9499510.1"/>
    </source>
</evidence>
<dbReference type="Pfam" id="PF09615">
    <property type="entry name" value="Cas_Csy3"/>
    <property type="match status" value="1"/>
</dbReference>
<proteinExistence type="predicted"/>
<dbReference type="InterPro" id="IPR013399">
    <property type="entry name" value="CRISPR-assoc_prot_Csy3"/>
</dbReference>
<protein>
    <submittedName>
        <fullName evidence="1">Type I-F CRISPR-associated protein Csy3</fullName>
    </submittedName>
</protein>
<organism evidence="1 2">
    <name type="scientific">Bisgaard Taxon 45</name>
    <dbReference type="NCBI Taxonomy" id="304289"/>
    <lineage>
        <taxon>Bacteria</taxon>
        <taxon>Pseudomonadati</taxon>
        <taxon>Pseudomonadota</taxon>
        <taxon>Gammaproteobacteria</taxon>
        <taxon>Pasteurellales</taxon>
        <taxon>Pasteurellaceae</taxon>
    </lineage>
</organism>
<reference evidence="1 2" key="1">
    <citation type="submission" date="2022-12" db="EMBL/GenBank/DDBJ databases">
        <title>Genome sequence of Pasteurellaceae Bisgaard Taxon 45.</title>
        <authorList>
            <person name="Foggin C."/>
            <person name="Rosen L.E."/>
            <person name="Henton M."/>
            <person name="Buys A."/>
            <person name="Floyd T."/>
            <person name="Turner A.D."/>
            <person name="Tarbin J."/>
            <person name="Lloyd A.S."/>
            <person name="Chaitezvi C."/>
            <person name="Ellis R.J."/>
            <person name="Roberts H.C."/>
            <person name="Dastjerdi A."/>
            <person name="Nunez A."/>
            <person name="Van Vliet A.H."/>
            <person name="Steinbach F."/>
        </authorList>
    </citation>
    <scope>NUCLEOTIDE SEQUENCE [LARGE SCALE GENOMIC DNA]</scope>
    <source>
        <strain evidence="1 2">VF20HR</strain>
    </source>
</reference>
<sequence>MSQLNRPSVLAFERRLDVSDAIFWQKNSQNDSCSPVEVREKYLKGTKSHELTSLKEAKDANLQQVDFATLDHDKDILVATFSLKVLPLSGEPCVCNDEKFQQKVVEKVQKYANEKAFAELAKRYATNIVNARWLWRNRMGAEYIRIEVKFGEKVISFDDAKQFSLNDFNHDDSKINEIAEEIKKGLLGSAFVILYVTAYAQIGYGQEVYPSQEFVQKDKMNKSAKEGEAPKSKVLYKIKQNAGMHSQKVGNALRTIDTWYAPEVAFPIPVEPYGAVTNQACAFREAEDAHFYGLFDKWICKDEPLNDNDQHYVMSMLIRGGVFGSTKKK</sequence>
<dbReference type="Proteomes" id="UP001224083">
    <property type="component" value="Unassembled WGS sequence"/>
</dbReference>
<accession>A0ABT9KCE0</accession>
<evidence type="ECO:0000313" key="2">
    <source>
        <dbReference type="Proteomes" id="UP001224083"/>
    </source>
</evidence>
<dbReference type="EMBL" id="JAQAHH010000001">
    <property type="protein sequence ID" value="MDP9499510.1"/>
    <property type="molecule type" value="Genomic_DNA"/>
</dbReference>
<comment type="caution">
    <text evidence="1">The sequence shown here is derived from an EMBL/GenBank/DDBJ whole genome shotgun (WGS) entry which is preliminary data.</text>
</comment>
<name>A0ABT9KCE0_9PAST</name>
<dbReference type="NCBIfam" id="TIGR02566">
    <property type="entry name" value="cas_Csy3"/>
    <property type="match status" value="1"/>
</dbReference>
<gene>
    <name evidence="1" type="primary">csy3</name>
    <name evidence="1" type="ORF">O7M46_00855</name>
</gene>